<evidence type="ECO:0008006" key="6">
    <source>
        <dbReference type="Google" id="ProtNLM"/>
    </source>
</evidence>
<dbReference type="InterPro" id="IPR001197">
    <property type="entry name" value="Ribosomal_uL16_euk_arch"/>
</dbReference>
<dbReference type="GO" id="GO:0005840">
    <property type="term" value="C:ribosome"/>
    <property type="evidence" value="ECO:0007669"/>
    <property type="project" value="UniProtKB-KW"/>
</dbReference>
<feature type="non-terminal residue" evidence="4">
    <location>
        <position position="1"/>
    </location>
</feature>
<proteinExistence type="inferred from homology"/>
<accession>A0A2G9TPG9</accession>
<dbReference type="FunFam" id="3.30.60.300:FF:000003">
    <property type="entry name" value="60S ribosomal protein L10, putative"/>
    <property type="match status" value="1"/>
</dbReference>
<keyword evidence="2" id="KW-0689">Ribosomal protein</keyword>
<dbReference type="InterPro" id="IPR036920">
    <property type="entry name" value="Ribosomal_uL16_sf"/>
</dbReference>
<evidence type="ECO:0000256" key="1">
    <source>
        <dbReference type="ARBA" id="ARBA00008931"/>
    </source>
</evidence>
<dbReference type="GO" id="GO:1990904">
    <property type="term" value="C:ribonucleoprotein complex"/>
    <property type="evidence" value="ECO:0007669"/>
    <property type="project" value="UniProtKB-KW"/>
</dbReference>
<dbReference type="Gene3D" id="3.90.1170.10">
    <property type="entry name" value="Ribosomal protein L10e/L16"/>
    <property type="match status" value="1"/>
</dbReference>
<keyword evidence="3" id="KW-0687">Ribonucleoprotein</keyword>
<evidence type="ECO:0000256" key="3">
    <source>
        <dbReference type="ARBA" id="ARBA00023274"/>
    </source>
</evidence>
<keyword evidence="5" id="KW-1185">Reference proteome</keyword>
<dbReference type="GO" id="GO:0003735">
    <property type="term" value="F:structural constituent of ribosome"/>
    <property type="evidence" value="ECO:0007669"/>
    <property type="project" value="InterPro"/>
</dbReference>
<dbReference type="AlphaFoldDB" id="A0A2G9TPG9"/>
<dbReference type="SUPFAM" id="SSF54686">
    <property type="entry name" value="Ribosomal protein L16p/L10e"/>
    <property type="match status" value="1"/>
</dbReference>
<evidence type="ECO:0000313" key="4">
    <source>
        <dbReference type="EMBL" id="PIO59871.1"/>
    </source>
</evidence>
<comment type="similarity">
    <text evidence="1">Belongs to the universal ribosomal protein uL16 family.</text>
</comment>
<gene>
    <name evidence="4" type="ORF">TELCIR_18651</name>
</gene>
<dbReference type="EMBL" id="KZ356701">
    <property type="protein sequence ID" value="PIO59871.1"/>
    <property type="molecule type" value="Genomic_DNA"/>
</dbReference>
<dbReference type="Proteomes" id="UP000230423">
    <property type="component" value="Unassembled WGS sequence"/>
</dbReference>
<dbReference type="PANTHER" id="PTHR11726">
    <property type="entry name" value="60S RIBOSOMAL PROTEIN L10"/>
    <property type="match status" value="1"/>
</dbReference>
<dbReference type="GO" id="GO:0006412">
    <property type="term" value="P:translation"/>
    <property type="evidence" value="ECO:0007669"/>
    <property type="project" value="InterPro"/>
</dbReference>
<dbReference type="OrthoDB" id="10258869at2759"/>
<sequence length="71" mass="8391">NVNHAIEAFRRAKFKFPGRQLIVVSRKWGFTRWDKADYERMRAEGRLRSDGVGVQLVREHGPLEKWVNNPI</sequence>
<reference evidence="4 5" key="1">
    <citation type="submission" date="2015-09" db="EMBL/GenBank/DDBJ databases">
        <title>Draft genome of the parasitic nematode Teladorsagia circumcincta isolate WARC Sus (inbred).</title>
        <authorList>
            <person name="Mitreva M."/>
        </authorList>
    </citation>
    <scope>NUCLEOTIDE SEQUENCE [LARGE SCALE GENOMIC DNA]</scope>
    <source>
        <strain evidence="4 5">S</strain>
    </source>
</reference>
<organism evidence="4 5">
    <name type="scientific">Teladorsagia circumcincta</name>
    <name type="common">Brown stomach worm</name>
    <name type="synonym">Ostertagia circumcincta</name>
    <dbReference type="NCBI Taxonomy" id="45464"/>
    <lineage>
        <taxon>Eukaryota</taxon>
        <taxon>Metazoa</taxon>
        <taxon>Ecdysozoa</taxon>
        <taxon>Nematoda</taxon>
        <taxon>Chromadorea</taxon>
        <taxon>Rhabditida</taxon>
        <taxon>Rhabditina</taxon>
        <taxon>Rhabditomorpha</taxon>
        <taxon>Strongyloidea</taxon>
        <taxon>Trichostrongylidae</taxon>
        <taxon>Teladorsagia</taxon>
    </lineage>
</organism>
<dbReference type="Gene3D" id="3.30.60.300">
    <property type="match status" value="1"/>
</dbReference>
<protein>
    <recommendedName>
        <fullName evidence="6">Ribosomal protein L10e/L16 domain-containing protein</fullName>
    </recommendedName>
</protein>
<evidence type="ECO:0000313" key="5">
    <source>
        <dbReference type="Proteomes" id="UP000230423"/>
    </source>
</evidence>
<name>A0A2G9TPG9_TELCI</name>
<evidence type="ECO:0000256" key="2">
    <source>
        <dbReference type="ARBA" id="ARBA00022980"/>
    </source>
</evidence>